<feature type="signal peptide" evidence="1">
    <location>
        <begin position="1"/>
        <end position="21"/>
    </location>
</feature>
<dbReference type="KEGG" id="proe:H9L23_21495"/>
<keyword evidence="4" id="KW-1185">Reference proteome</keyword>
<proteinExistence type="predicted"/>
<dbReference type="RefSeq" id="WP_187592248.1">
    <property type="nucleotide sequence ID" value="NZ_CP060723.1"/>
</dbReference>
<keyword evidence="1" id="KW-0732">Signal</keyword>
<sequence length="430" mass="48319">MKSFKLVTLIVLGAIGLKSQAQNSTTISLPLAGNAYSSLHQDSERTLSNKGIVNWSNPNEYFTAYLRVSKPGKLVISLSDKLVIEGQSTLEFSIKNQPKKVNFDEAKTFDGKIGEWTIKDTGYVAITIKGINKSVANFPSIQTLTINGTATEGKTAYVKNNEGNFFHWGRRGPSVHLNYQQPDNVNAEWYYNEVTVPKGEDILGSYFMACGFGEGYFGMQVNSPTERHILFSVWSPFNTDDPKSIPESHKIKMLKKGESVHTGEFGNEGAGGQSYLNYLWKAGNTYKFLLHGVPGKDSVTTYTAYFFAPENNKWQLIASFSRPQTKTYLKRFHSFLENFSPVQGDLSRKVLFDNQWICDDKGVWSELKSARFTTDNTGMKGYRMDYQGGTEKGAFYLKNGGFFNDYTTPRKILNRTSNGKKPEIDFSKLP</sequence>
<evidence type="ECO:0000313" key="4">
    <source>
        <dbReference type="Proteomes" id="UP000515806"/>
    </source>
</evidence>
<dbReference type="Pfam" id="PF16871">
    <property type="entry name" value="DUF5077"/>
    <property type="match status" value="1"/>
</dbReference>
<dbReference type="Pfam" id="PF11958">
    <property type="entry name" value="DUF3472"/>
    <property type="match status" value="1"/>
</dbReference>
<protein>
    <submittedName>
        <fullName evidence="3">DUF3472 domain-containing protein</fullName>
    </submittedName>
</protein>
<feature type="domain" description="DUF5077" evidence="2">
    <location>
        <begin position="29"/>
        <end position="151"/>
    </location>
</feature>
<gene>
    <name evidence="3" type="ORF">H9L23_21495</name>
</gene>
<evidence type="ECO:0000256" key="1">
    <source>
        <dbReference type="SAM" id="SignalP"/>
    </source>
</evidence>
<evidence type="ECO:0000259" key="2">
    <source>
        <dbReference type="Pfam" id="PF16871"/>
    </source>
</evidence>
<evidence type="ECO:0000313" key="3">
    <source>
        <dbReference type="EMBL" id="QNN41649.1"/>
    </source>
</evidence>
<dbReference type="Proteomes" id="UP000515806">
    <property type="component" value="Chromosome"/>
</dbReference>
<name>A0A7G9QE74_9SPHI</name>
<dbReference type="EMBL" id="CP060723">
    <property type="protein sequence ID" value="QNN41649.1"/>
    <property type="molecule type" value="Genomic_DNA"/>
</dbReference>
<accession>A0A7G9QE74</accession>
<reference evidence="3 4" key="1">
    <citation type="submission" date="2020-08" db="EMBL/GenBank/DDBJ databases">
        <title>Genome sequence of Pedobacter roseus KACC 11594T.</title>
        <authorList>
            <person name="Hyun D.-W."/>
            <person name="Bae J.-W."/>
        </authorList>
    </citation>
    <scope>NUCLEOTIDE SEQUENCE [LARGE SCALE GENOMIC DNA]</scope>
    <source>
        <strain evidence="3 4">KACC 11594</strain>
    </source>
</reference>
<dbReference type="InterPro" id="IPR021862">
    <property type="entry name" value="DUF3472"/>
</dbReference>
<organism evidence="3 4">
    <name type="scientific">Pedobacter roseus</name>
    <dbReference type="NCBI Taxonomy" id="336820"/>
    <lineage>
        <taxon>Bacteria</taxon>
        <taxon>Pseudomonadati</taxon>
        <taxon>Bacteroidota</taxon>
        <taxon>Sphingobacteriia</taxon>
        <taxon>Sphingobacteriales</taxon>
        <taxon>Sphingobacteriaceae</taxon>
        <taxon>Pedobacter</taxon>
    </lineage>
</organism>
<dbReference type="InterPro" id="IPR031712">
    <property type="entry name" value="DUF5077"/>
</dbReference>
<dbReference type="AlphaFoldDB" id="A0A7G9QE74"/>
<feature type="chain" id="PRO_5029011028" evidence="1">
    <location>
        <begin position="22"/>
        <end position="430"/>
    </location>
</feature>